<feature type="signal peptide" evidence="1">
    <location>
        <begin position="1"/>
        <end position="19"/>
    </location>
</feature>
<evidence type="ECO:0000313" key="3">
    <source>
        <dbReference type="Proteomes" id="UP000824267"/>
    </source>
</evidence>
<reference evidence="2" key="1">
    <citation type="journal article" date="2021" name="PeerJ">
        <title>Extensive microbial diversity within the chicken gut microbiome revealed by metagenomics and culture.</title>
        <authorList>
            <person name="Gilroy R."/>
            <person name="Ravi A."/>
            <person name="Getino M."/>
            <person name="Pursley I."/>
            <person name="Horton D.L."/>
            <person name="Alikhan N.F."/>
            <person name="Baker D."/>
            <person name="Gharbi K."/>
            <person name="Hall N."/>
            <person name="Watson M."/>
            <person name="Adriaenssens E.M."/>
            <person name="Foster-Nyarko E."/>
            <person name="Jarju S."/>
            <person name="Secka A."/>
            <person name="Antonio M."/>
            <person name="Oren A."/>
            <person name="Chaudhuri R.R."/>
            <person name="La Ragione R."/>
            <person name="Hildebrand F."/>
            <person name="Pallen M.J."/>
        </authorList>
    </citation>
    <scope>NUCLEOTIDE SEQUENCE</scope>
    <source>
        <strain evidence="2">Gambia16-930</strain>
    </source>
</reference>
<dbReference type="EMBL" id="DXGG01000159">
    <property type="protein sequence ID" value="HIW87620.1"/>
    <property type="molecule type" value="Genomic_DNA"/>
</dbReference>
<dbReference type="AlphaFoldDB" id="A0A9D1RHN5"/>
<feature type="chain" id="PRO_5039610275" evidence="1">
    <location>
        <begin position="20"/>
        <end position="190"/>
    </location>
</feature>
<protein>
    <submittedName>
        <fullName evidence="2">Uncharacterized protein</fullName>
    </submittedName>
</protein>
<accession>A0A9D1RHN5</accession>
<dbReference type="Proteomes" id="UP000824267">
    <property type="component" value="Unassembled WGS sequence"/>
</dbReference>
<evidence type="ECO:0000256" key="1">
    <source>
        <dbReference type="SAM" id="SignalP"/>
    </source>
</evidence>
<reference evidence="2" key="2">
    <citation type="submission" date="2021-04" db="EMBL/GenBank/DDBJ databases">
        <authorList>
            <person name="Gilroy R."/>
        </authorList>
    </citation>
    <scope>NUCLEOTIDE SEQUENCE</scope>
    <source>
        <strain evidence="2">Gambia16-930</strain>
    </source>
</reference>
<sequence length="190" mass="21852">MKKAIVFTFCIFTVFIMQAQSLYDRITATNKDGENNYVYVLSSKDSLRIAKDKIDGRECLKIGPWQYSASNIDESLSHEVYFNAKEKKKILLINKREEVSLGMDVFVIENGKISFLGFMPVAAYTREDSERMDYNSILPYVSIVKISNRLVFSFETPLVVLYPLGDLEEILDGRNVFYTYSDGVMELNKN</sequence>
<comment type="caution">
    <text evidence="2">The sequence shown here is derived from an EMBL/GenBank/DDBJ whole genome shotgun (WGS) entry which is preliminary data.</text>
</comment>
<organism evidence="2 3">
    <name type="scientific">Candidatus Onthomorpha intestinigallinarum</name>
    <dbReference type="NCBI Taxonomy" id="2840880"/>
    <lineage>
        <taxon>Bacteria</taxon>
        <taxon>Pseudomonadati</taxon>
        <taxon>Bacteroidota</taxon>
        <taxon>Bacteroidia</taxon>
        <taxon>Bacteroidales</taxon>
        <taxon>Candidatus Onthomorpha</taxon>
    </lineage>
</organism>
<name>A0A9D1RHN5_9BACT</name>
<gene>
    <name evidence="2" type="ORF">IAC47_05030</name>
</gene>
<proteinExistence type="predicted"/>
<evidence type="ECO:0000313" key="2">
    <source>
        <dbReference type="EMBL" id="HIW87620.1"/>
    </source>
</evidence>
<keyword evidence="1" id="KW-0732">Signal</keyword>